<dbReference type="PROSITE" id="PS00137">
    <property type="entry name" value="SUBTILASE_HIS"/>
    <property type="match status" value="1"/>
</dbReference>
<dbReference type="Pfam" id="PF00082">
    <property type="entry name" value="Peptidase_S8"/>
    <property type="match status" value="1"/>
</dbReference>
<feature type="region of interest" description="Disordered" evidence="12">
    <location>
        <begin position="29"/>
        <end position="56"/>
    </location>
</feature>
<dbReference type="SUPFAM" id="SSF52743">
    <property type="entry name" value="Subtilisin-like"/>
    <property type="match status" value="1"/>
</dbReference>
<evidence type="ECO:0000313" key="17">
    <source>
        <dbReference type="Proteomes" id="UP000238296"/>
    </source>
</evidence>
<dbReference type="Gene3D" id="3.40.50.200">
    <property type="entry name" value="Peptidase S8/S53 domain"/>
    <property type="match status" value="1"/>
</dbReference>
<gene>
    <name evidence="16" type="primary">mycP1</name>
    <name evidence="16" type="ORF">C1Y40_04529</name>
</gene>
<dbReference type="PRINTS" id="PR00723">
    <property type="entry name" value="SUBTILISIN"/>
</dbReference>
<dbReference type="InterPro" id="IPR023834">
    <property type="entry name" value="T7SS_pept_S8A_mycosin"/>
</dbReference>
<evidence type="ECO:0000256" key="13">
    <source>
        <dbReference type="SAM" id="Phobius"/>
    </source>
</evidence>
<keyword evidence="3" id="KW-1003">Cell membrane</keyword>
<comment type="subcellular location">
    <subcellularLocation>
        <location evidence="1">Cell membrane</location>
        <topology evidence="1">Single-pass membrane protein</topology>
    </subcellularLocation>
</comment>
<evidence type="ECO:0000256" key="11">
    <source>
        <dbReference type="PROSITE-ProRule" id="PRU01240"/>
    </source>
</evidence>
<feature type="chain" id="PRO_5015592086" evidence="14">
    <location>
        <begin position="30"/>
        <end position="468"/>
    </location>
</feature>
<dbReference type="PANTHER" id="PTHR43806:SF11">
    <property type="entry name" value="CEREVISIN-RELATED"/>
    <property type="match status" value="1"/>
</dbReference>
<dbReference type="AlphaFoldDB" id="A0A2S8BF69"/>
<dbReference type="PROSITE" id="PS51892">
    <property type="entry name" value="SUBTILASE"/>
    <property type="match status" value="1"/>
</dbReference>
<keyword evidence="8 13" id="KW-1133">Transmembrane helix</keyword>
<feature type="active site" description="Charge relay system" evidence="10 11">
    <location>
        <position position="352"/>
    </location>
</feature>
<organism evidence="16 17">
    <name type="scientific">Mycobacterium talmoniae</name>
    <dbReference type="NCBI Taxonomy" id="1858794"/>
    <lineage>
        <taxon>Bacteria</taxon>
        <taxon>Bacillati</taxon>
        <taxon>Actinomycetota</taxon>
        <taxon>Actinomycetes</taxon>
        <taxon>Mycobacteriales</taxon>
        <taxon>Mycobacteriaceae</taxon>
        <taxon>Mycobacterium</taxon>
    </lineage>
</organism>
<dbReference type="InterPro" id="IPR022398">
    <property type="entry name" value="Peptidase_S8_His-AS"/>
</dbReference>
<dbReference type="PROSITE" id="PS00136">
    <property type="entry name" value="SUBTILASE_ASP"/>
    <property type="match status" value="1"/>
</dbReference>
<keyword evidence="4 11" id="KW-0645">Protease</keyword>
<evidence type="ECO:0000259" key="15">
    <source>
        <dbReference type="Pfam" id="PF00082"/>
    </source>
</evidence>
<dbReference type="EC" id="3.4.21.-" evidence="16"/>
<dbReference type="InterPro" id="IPR050131">
    <property type="entry name" value="Peptidase_S8_subtilisin-like"/>
</dbReference>
<keyword evidence="7 11" id="KW-0720">Serine protease</keyword>
<comment type="similarity">
    <text evidence="2 11">Belongs to the peptidase S8 family.</text>
</comment>
<name>A0A2S8BF69_9MYCO</name>
<keyword evidence="5 13" id="KW-0812">Transmembrane</keyword>
<evidence type="ECO:0000256" key="9">
    <source>
        <dbReference type="ARBA" id="ARBA00023136"/>
    </source>
</evidence>
<feature type="active site" description="Charge relay system" evidence="10 11">
    <location>
        <position position="131"/>
    </location>
</feature>
<dbReference type="InterPro" id="IPR000209">
    <property type="entry name" value="Peptidase_S8/S53_dom"/>
</dbReference>
<reference evidence="16 17" key="1">
    <citation type="journal article" date="2017" name="Int. J. Syst. Evol. Microbiol.">
        <title>Mycobacterium talmoniae sp. nov., a slowly growing mycobacterium isolated from human respiratory samples.</title>
        <authorList>
            <person name="Davidson R.M."/>
            <person name="DeGroote M.A."/>
            <person name="Marola J.L."/>
            <person name="Buss S."/>
            <person name="Jones V."/>
            <person name="McNeil M.R."/>
            <person name="Freifeld A.G."/>
            <person name="Elaine Epperson L."/>
            <person name="Hasan N.A."/>
            <person name="Jackson M."/>
            <person name="Iwen P.C."/>
            <person name="Salfinger M."/>
            <person name="Strong M."/>
        </authorList>
    </citation>
    <scope>NUCLEOTIDE SEQUENCE [LARGE SCALE GENOMIC DNA]</scope>
    <source>
        <strain evidence="16 17">ATCC BAA-2683</strain>
    </source>
</reference>
<protein>
    <submittedName>
        <fullName evidence="16">Mycosin-1</fullName>
        <ecNumber evidence="16">3.4.21.-</ecNumber>
    </submittedName>
</protein>
<feature type="domain" description="Peptidase S8/S53" evidence="15">
    <location>
        <begin position="91"/>
        <end position="399"/>
    </location>
</feature>
<dbReference type="InterPro" id="IPR036852">
    <property type="entry name" value="Peptidase_S8/S53_dom_sf"/>
</dbReference>
<evidence type="ECO:0000256" key="6">
    <source>
        <dbReference type="ARBA" id="ARBA00022801"/>
    </source>
</evidence>
<evidence type="ECO:0000256" key="2">
    <source>
        <dbReference type="ARBA" id="ARBA00011073"/>
    </source>
</evidence>
<evidence type="ECO:0000256" key="5">
    <source>
        <dbReference type="ARBA" id="ARBA00022692"/>
    </source>
</evidence>
<evidence type="ECO:0000256" key="3">
    <source>
        <dbReference type="ARBA" id="ARBA00022475"/>
    </source>
</evidence>
<dbReference type="Proteomes" id="UP000238296">
    <property type="component" value="Unassembled WGS sequence"/>
</dbReference>
<evidence type="ECO:0000256" key="10">
    <source>
        <dbReference type="PIRSR" id="PIRSR615500-1"/>
    </source>
</evidence>
<evidence type="ECO:0000256" key="12">
    <source>
        <dbReference type="SAM" id="MobiDB-lite"/>
    </source>
</evidence>
<evidence type="ECO:0000313" key="16">
    <source>
        <dbReference type="EMBL" id="PQM45304.1"/>
    </source>
</evidence>
<dbReference type="NCBIfam" id="TIGR03921">
    <property type="entry name" value="T7SS_mycosin"/>
    <property type="match status" value="1"/>
</dbReference>
<keyword evidence="14" id="KW-0732">Signal</keyword>
<keyword evidence="6 11" id="KW-0378">Hydrolase</keyword>
<evidence type="ECO:0000256" key="1">
    <source>
        <dbReference type="ARBA" id="ARBA00004162"/>
    </source>
</evidence>
<dbReference type="InterPro" id="IPR015500">
    <property type="entry name" value="Peptidase_S8_subtilisin-rel"/>
</dbReference>
<evidence type="ECO:0000256" key="14">
    <source>
        <dbReference type="SAM" id="SignalP"/>
    </source>
</evidence>
<feature type="transmembrane region" description="Helical" evidence="13">
    <location>
        <begin position="442"/>
        <end position="462"/>
    </location>
</feature>
<comment type="caution">
    <text evidence="16">The sequence shown here is derived from an EMBL/GenBank/DDBJ whole genome shotgun (WGS) entry which is preliminary data.</text>
</comment>
<keyword evidence="9 13" id="KW-0472">Membrane</keyword>
<dbReference type="EMBL" id="PPEA01000654">
    <property type="protein sequence ID" value="PQM45304.1"/>
    <property type="molecule type" value="Genomic_DNA"/>
</dbReference>
<evidence type="ECO:0000256" key="7">
    <source>
        <dbReference type="ARBA" id="ARBA00022825"/>
    </source>
</evidence>
<dbReference type="GO" id="GO:0004252">
    <property type="term" value="F:serine-type endopeptidase activity"/>
    <property type="evidence" value="ECO:0007669"/>
    <property type="project" value="UniProtKB-UniRule"/>
</dbReference>
<feature type="signal peptide" evidence="14">
    <location>
        <begin position="1"/>
        <end position="29"/>
    </location>
</feature>
<dbReference type="GO" id="GO:0006508">
    <property type="term" value="P:proteolysis"/>
    <property type="evidence" value="ECO:0007669"/>
    <property type="project" value="UniProtKB-KW"/>
</dbReference>
<evidence type="ECO:0000256" key="4">
    <source>
        <dbReference type="ARBA" id="ARBA00022670"/>
    </source>
</evidence>
<dbReference type="PANTHER" id="PTHR43806">
    <property type="entry name" value="PEPTIDASE S8"/>
    <property type="match status" value="1"/>
</dbReference>
<proteinExistence type="inferred from homology"/>
<dbReference type="GO" id="GO:0005886">
    <property type="term" value="C:plasma membrane"/>
    <property type="evidence" value="ECO:0007669"/>
    <property type="project" value="UniProtKB-SubCell"/>
</dbReference>
<evidence type="ECO:0000256" key="8">
    <source>
        <dbReference type="ARBA" id="ARBA00022989"/>
    </source>
</evidence>
<sequence length="468" mass="47878">MRALNRSVRIAAAAVVLVGATPSAPLAWAVDPPTIPADAGDPPDPPPAPDQPMRQDHACNLPGVLPAPPVADIPAAQVLLDVDQAHKFSTGDGVTVAVIDTGVAPNPRLPRLAAGGDYVDTSDGLVDCDMHGTLVASIIGAQRAAEDQFVGVAPGANLISIRQSSNNYTPERPEPVQGQSPGQVEAAGKLDALAAAIVHAANMGARVINMSVVACIPIAHPIDQTKLATAVRYAAVVKDAVLVAAAGNVGAGNADCQANPGYDPLLPADPRNWAHVVAVSSPSWFSDYVMSVGAVDESGAPGDKTNAAKFSMSGPWVDIAGPGVNTVALGPAGEAINALPGPDGLVNIFGTSFSAAYVSGVAALVRAKFPDLTAAQVRRRLTDTAHTGPRGVDNAVGHGLVDPVAALTYELPATDPHIVETHRQVLIVAPPPPPPDPRAHRWALLISALVLVGAGISARFVVRQRSTR</sequence>
<feature type="active site" description="Charge relay system" evidence="10 11">
    <location>
        <position position="100"/>
    </location>
</feature>
<dbReference type="InterPro" id="IPR023827">
    <property type="entry name" value="Peptidase_S8_Asp-AS"/>
</dbReference>
<accession>A0A2S8BF69</accession>